<dbReference type="EMBL" id="JAFBDZ010000001">
    <property type="protein sequence ID" value="MBM7584725.1"/>
    <property type="molecule type" value="Genomic_DNA"/>
</dbReference>
<evidence type="ECO:0000313" key="2">
    <source>
        <dbReference type="Proteomes" id="UP001646157"/>
    </source>
</evidence>
<accession>A0ABS2NA70</accession>
<proteinExistence type="predicted"/>
<protein>
    <submittedName>
        <fullName evidence="1">Uncharacterized protein</fullName>
    </submittedName>
</protein>
<name>A0ABS2NA70_9BACI</name>
<gene>
    <name evidence="1" type="ORF">JOC86_001262</name>
</gene>
<comment type="caution">
    <text evidence="1">The sequence shown here is derived from an EMBL/GenBank/DDBJ whole genome shotgun (WGS) entry which is preliminary data.</text>
</comment>
<organism evidence="1 2">
    <name type="scientific">Rossellomorea pakistanensis</name>
    <dbReference type="NCBI Taxonomy" id="992288"/>
    <lineage>
        <taxon>Bacteria</taxon>
        <taxon>Bacillati</taxon>
        <taxon>Bacillota</taxon>
        <taxon>Bacilli</taxon>
        <taxon>Bacillales</taxon>
        <taxon>Bacillaceae</taxon>
        <taxon>Rossellomorea</taxon>
    </lineage>
</organism>
<dbReference type="RefSeq" id="WP_205169006.1">
    <property type="nucleotide sequence ID" value="NZ_JAFBDZ010000001.1"/>
</dbReference>
<sequence>MESLIFAILIGLVGMIFNRFGNKQTKDTKGSTPKQIGYELEQPMKPTPDQVEKVKEVITEKTSTFIDRKKEADKRFNELEKQETITRNRTINRTEKKEVKPVDVQLHSFTKDDFVKGIVLSEILGPPRAKKRTHRG</sequence>
<dbReference type="Proteomes" id="UP001646157">
    <property type="component" value="Unassembled WGS sequence"/>
</dbReference>
<evidence type="ECO:0000313" key="1">
    <source>
        <dbReference type="EMBL" id="MBM7584725.1"/>
    </source>
</evidence>
<reference evidence="1 2" key="1">
    <citation type="submission" date="2021-01" db="EMBL/GenBank/DDBJ databases">
        <title>Genomic Encyclopedia of Type Strains, Phase IV (KMG-IV): sequencing the most valuable type-strain genomes for metagenomic binning, comparative biology and taxonomic classification.</title>
        <authorList>
            <person name="Goeker M."/>
        </authorList>
    </citation>
    <scope>NUCLEOTIDE SEQUENCE [LARGE SCALE GENOMIC DNA]</scope>
    <source>
        <strain evidence="1 2">DSM 24834</strain>
    </source>
</reference>
<keyword evidence="2" id="KW-1185">Reference proteome</keyword>